<sequence>MTSADNTPEFDRFGPWIDEVRTVDDLPRLYREAGIDPAAYRRVLKVPRDIEGRNTHPTMHLYDYLLAVNEETFTVLARRDEAYYTVHVPLDRIAAIVDSVRLLNGRLTVHTLDGPVVTVTYNASSCGPIRELTSLLRRWYLPESSSTAAEAYRGAGPTLDPADAGLLNEYQRMIAEEPGMRLINIAGRHEVIPLHRPDRLWNNPWPTTLHASITVADHREIQIIHRRDWFTGTGDKLSLARTVLPRARISDIRVTPHHRYEDVHVLAIQAGATRLEFPLADGPLVEATLAGDTVSI</sequence>
<accession>A0A316FH05</accession>
<dbReference type="AlphaFoldDB" id="A0A316FH05"/>
<dbReference type="RefSeq" id="WP_109593284.1">
    <property type="nucleotide sequence ID" value="NZ_BONA01000039.1"/>
</dbReference>
<dbReference type="Proteomes" id="UP000245697">
    <property type="component" value="Unassembled WGS sequence"/>
</dbReference>
<dbReference type="EMBL" id="QGGR01000006">
    <property type="protein sequence ID" value="PWK48231.1"/>
    <property type="molecule type" value="Genomic_DNA"/>
</dbReference>
<evidence type="ECO:0000313" key="2">
    <source>
        <dbReference type="Proteomes" id="UP000245697"/>
    </source>
</evidence>
<proteinExistence type="predicted"/>
<keyword evidence="2" id="KW-1185">Reference proteome</keyword>
<dbReference type="OrthoDB" id="4826692at2"/>
<reference evidence="1 2" key="1">
    <citation type="submission" date="2018-05" db="EMBL/GenBank/DDBJ databases">
        <title>Genomic Encyclopedia of Archaeal and Bacterial Type Strains, Phase II (KMG-II): from individual species to whole genera.</title>
        <authorList>
            <person name="Goeker M."/>
        </authorList>
    </citation>
    <scope>NUCLEOTIDE SEQUENCE [LARGE SCALE GENOMIC DNA]</scope>
    <source>
        <strain evidence="1 2">DSM 45184</strain>
    </source>
</reference>
<comment type="caution">
    <text evidence="1">The sequence shown here is derived from an EMBL/GenBank/DDBJ whole genome shotgun (WGS) entry which is preliminary data.</text>
</comment>
<gene>
    <name evidence="1" type="ORF">BC793_106261</name>
</gene>
<organism evidence="1 2">
    <name type="scientific">Actinoplanes xinjiangensis</name>
    <dbReference type="NCBI Taxonomy" id="512350"/>
    <lineage>
        <taxon>Bacteria</taxon>
        <taxon>Bacillati</taxon>
        <taxon>Actinomycetota</taxon>
        <taxon>Actinomycetes</taxon>
        <taxon>Micromonosporales</taxon>
        <taxon>Micromonosporaceae</taxon>
        <taxon>Actinoplanes</taxon>
    </lineage>
</organism>
<evidence type="ECO:0000313" key="1">
    <source>
        <dbReference type="EMBL" id="PWK48231.1"/>
    </source>
</evidence>
<name>A0A316FH05_9ACTN</name>
<protein>
    <submittedName>
        <fullName evidence="1">Uncharacterized protein</fullName>
    </submittedName>
</protein>